<comment type="caution">
    <text evidence="4">The sequence shown here is derived from an EMBL/GenBank/DDBJ whole genome shotgun (WGS) entry which is preliminary data.</text>
</comment>
<evidence type="ECO:0000259" key="3">
    <source>
        <dbReference type="PROSITE" id="PS51371"/>
    </source>
</evidence>
<dbReference type="AlphaFoldDB" id="A0A9X1UG80"/>
<gene>
    <name evidence="4" type="ORF">L5014_17620</name>
</gene>
<dbReference type="InterPro" id="IPR046342">
    <property type="entry name" value="CBS_dom_sf"/>
</dbReference>
<dbReference type="InterPro" id="IPR000644">
    <property type="entry name" value="CBS_dom"/>
</dbReference>
<dbReference type="PROSITE" id="PS51371">
    <property type="entry name" value="CBS"/>
    <property type="match status" value="2"/>
</dbReference>
<sequence>MKEKPTTRVHEIMSRNVVHVAPETTIQHAAELMAQHDIGALPVCNGGRIVGMVTDRDLTLRALSEGCPPMAPVARVATSGVEWCYDDEDVDIVQRRMAEAQVRRLPVVNHRRELVGALSLGDIATRCGGVQRERVANTLEDISQRRIG</sequence>
<dbReference type="SUPFAM" id="SSF54631">
    <property type="entry name" value="CBS-domain pair"/>
    <property type="match status" value="1"/>
</dbReference>
<evidence type="ECO:0000313" key="4">
    <source>
        <dbReference type="EMBL" id="MCG5075160.1"/>
    </source>
</evidence>
<evidence type="ECO:0000256" key="1">
    <source>
        <dbReference type="ARBA" id="ARBA00023122"/>
    </source>
</evidence>
<dbReference type="RefSeq" id="WP_238465014.1">
    <property type="nucleotide sequence ID" value="NZ_JAKLJA010000013.1"/>
</dbReference>
<name>A0A9X1UG80_9BURK</name>
<protein>
    <submittedName>
        <fullName evidence="4">CBS domain-containing protein</fullName>
    </submittedName>
</protein>
<accession>A0A9X1UG80</accession>
<reference evidence="4" key="1">
    <citation type="submission" date="2022-01" db="EMBL/GenBank/DDBJ databases">
        <title>Genome sequence and assembly of Parabukholderia sp. RG36.</title>
        <authorList>
            <person name="Chhetri G."/>
        </authorList>
    </citation>
    <scope>NUCLEOTIDE SEQUENCE</scope>
    <source>
        <strain evidence="4">RG36</strain>
    </source>
</reference>
<keyword evidence="1 2" id="KW-0129">CBS domain</keyword>
<organism evidence="4 5">
    <name type="scientific">Paraburkholderia tagetis</name>
    <dbReference type="NCBI Taxonomy" id="2913261"/>
    <lineage>
        <taxon>Bacteria</taxon>
        <taxon>Pseudomonadati</taxon>
        <taxon>Pseudomonadota</taxon>
        <taxon>Betaproteobacteria</taxon>
        <taxon>Burkholderiales</taxon>
        <taxon>Burkholderiaceae</taxon>
        <taxon>Paraburkholderia</taxon>
    </lineage>
</organism>
<dbReference type="InterPro" id="IPR051257">
    <property type="entry name" value="Diverse_CBS-Domain"/>
</dbReference>
<dbReference type="PANTHER" id="PTHR43080:SF2">
    <property type="entry name" value="CBS DOMAIN-CONTAINING PROTEIN"/>
    <property type="match status" value="1"/>
</dbReference>
<dbReference type="CDD" id="cd04622">
    <property type="entry name" value="CBS_pair_HRP1_like"/>
    <property type="match status" value="1"/>
</dbReference>
<dbReference type="SMART" id="SM00116">
    <property type="entry name" value="CBS"/>
    <property type="match status" value="2"/>
</dbReference>
<dbReference type="Proteomes" id="UP001139308">
    <property type="component" value="Unassembled WGS sequence"/>
</dbReference>
<evidence type="ECO:0000313" key="5">
    <source>
        <dbReference type="Proteomes" id="UP001139308"/>
    </source>
</evidence>
<dbReference type="Gene3D" id="3.10.580.10">
    <property type="entry name" value="CBS-domain"/>
    <property type="match status" value="1"/>
</dbReference>
<dbReference type="EMBL" id="JAKLJA010000013">
    <property type="protein sequence ID" value="MCG5075160.1"/>
    <property type="molecule type" value="Genomic_DNA"/>
</dbReference>
<dbReference type="Pfam" id="PF00571">
    <property type="entry name" value="CBS"/>
    <property type="match status" value="2"/>
</dbReference>
<evidence type="ECO:0000256" key="2">
    <source>
        <dbReference type="PROSITE-ProRule" id="PRU00703"/>
    </source>
</evidence>
<dbReference type="PANTHER" id="PTHR43080">
    <property type="entry name" value="CBS DOMAIN-CONTAINING PROTEIN CBSX3, MITOCHONDRIAL"/>
    <property type="match status" value="1"/>
</dbReference>
<feature type="domain" description="CBS" evidence="3">
    <location>
        <begin position="13"/>
        <end position="70"/>
    </location>
</feature>
<keyword evidence="5" id="KW-1185">Reference proteome</keyword>
<feature type="domain" description="CBS" evidence="3">
    <location>
        <begin position="77"/>
        <end position="134"/>
    </location>
</feature>
<proteinExistence type="predicted"/>